<sequence>MTFPCLSREKIISGTRVLLRLDLNVPIKEGKVTDDFRILRSMKTLEFLVSSGARTVIVAHIDDKEGGTLLPVFEYLKKKFKIEFSSFKEAGRKAAGLTPGSFLFIENIRENEGEVENDEAFAKELSMFGSLYINEAFSVSHRPHASIVGVPKFLPSYAGFLFEEEVRVLSEVFNPPRPFLFILGGAKFETKIPLIQKFLKLADHCFVGGALANDFFKVKGFEVGTSRLSEAVIDLSLILSHPKLSIPSDVVVKSDGGKSIKKPEEVKSTDVIFDAGPKTVEDIKKLILQSKFVLWNGPLGNYENGFASGTEALACAVSESKCRSIVGGGDTLAVISKLGILDKFSFVSTGGGAMLDFLADETLPGVIALEKSVG</sequence>
<dbReference type="EMBL" id="MHRP01000047">
    <property type="protein sequence ID" value="OHA25710.1"/>
    <property type="molecule type" value="Genomic_DNA"/>
</dbReference>
<dbReference type="InterPro" id="IPR015911">
    <property type="entry name" value="Phosphoglycerate_kinase_CS"/>
</dbReference>
<dbReference type="GO" id="GO:0005829">
    <property type="term" value="C:cytosol"/>
    <property type="evidence" value="ECO:0007669"/>
    <property type="project" value="TreeGrafter"/>
</dbReference>
<dbReference type="GO" id="GO:0006096">
    <property type="term" value="P:glycolytic process"/>
    <property type="evidence" value="ECO:0007669"/>
    <property type="project" value="InterPro"/>
</dbReference>
<protein>
    <recommendedName>
        <fullName evidence="2 8">Phosphoglycerate kinase</fullName>
        <ecNumber evidence="2 8">2.7.2.3</ecNumber>
    </recommendedName>
</protein>
<dbReference type="InterPro" id="IPR015824">
    <property type="entry name" value="Phosphoglycerate_kinase_N"/>
</dbReference>
<dbReference type="GO" id="GO:0043531">
    <property type="term" value="F:ADP binding"/>
    <property type="evidence" value="ECO:0007669"/>
    <property type="project" value="TreeGrafter"/>
</dbReference>
<dbReference type="PANTHER" id="PTHR11406:SF23">
    <property type="entry name" value="PHOSPHOGLYCERATE KINASE 1, CHLOROPLASTIC-RELATED"/>
    <property type="match status" value="1"/>
</dbReference>
<comment type="caution">
    <text evidence="9">The sequence shown here is derived from an EMBL/GenBank/DDBJ whole genome shotgun (WGS) entry which is preliminary data.</text>
</comment>
<reference evidence="9 10" key="1">
    <citation type="journal article" date="2016" name="Nat. Commun.">
        <title>Thousands of microbial genomes shed light on interconnected biogeochemical processes in an aquifer system.</title>
        <authorList>
            <person name="Anantharaman K."/>
            <person name="Brown C.T."/>
            <person name="Hug L.A."/>
            <person name="Sharon I."/>
            <person name="Castelle C.J."/>
            <person name="Probst A.J."/>
            <person name="Thomas B.C."/>
            <person name="Singh A."/>
            <person name="Wilkins M.J."/>
            <person name="Karaoz U."/>
            <person name="Brodie E.L."/>
            <person name="Williams K.H."/>
            <person name="Hubbard S.S."/>
            <person name="Banfield J.F."/>
        </authorList>
    </citation>
    <scope>NUCLEOTIDE SEQUENCE [LARGE SCALE GENOMIC DNA]</scope>
</reference>
<dbReference type="PANTHER" id="PTHR11406">
    <property type="entry name" value="PHOSPHOGLYCERATE KINASE"/>
    <property type="match status" value="1"/>
</dbReference>
<comment type="catalytic activity">
    <reaction evidence="1 8">
        <text>(2R)-3-phosphoglycerate + ATP = (2R)-3-phospho-glyceroyl phosphate + ADP</text>
        <dbReference type="Rhea" id="RHEA:14801"/>
        <dbReference type="ChEBI" id="CHEBI:30616"/>
        <dbReference type="ChEBI" id="CHEBI:57604"/>
        <dbReference type="ChEBI" id="CHEBI:58272"/>
        <dbReference type="ChEBI" id="CHEBI:456216"/>
        <dbReference type="EC" id="2.7.2.3"/>
    </reaction>
</comment>
<dbReference type="GO" id="GO:0005524">
    <property type="term" value="F:ATP binding"/>
    <property type="evidence" value="ECO:0007669"/>
    <property type="project" value="UniProtKB-KW"/>
</dbReference>
<keyword evidence="5 8" id="KW-0418">Kinase</keyword>
<keyword evidence="4" id="KW-0547">Nucleotide-binding</keyword>
<name>A0A1G2MP84_9BACT</name>
<organism evidence="9 10">
    <name type="scientific">Candidatus Taylorbacteria bacterium RIFCSPHIGHO2_02_FULL_45_35</name>
    <dbReference type="NCBI Taxonomy" id="1802311"/>
    <lineage>
        <taxon>Bacteria</taxon>
        <taxon>Candidatus Tayloriibacteriota</taxon>
    </lineage>
</organism>
<evidence type="ECO:0000256" key="7">
    <source>
        <dbReference type="PIRSR" id="PIRSR000724-2"/>
    </source>
</evidence>
<keyword evidence="6 7" id="KW-0067">ATP-binding</keyword>
<dbReference type="GO" id="GO:0004618">
    <property type="term" value="F:phosphoglycerate kinase activity"/>
    <property type="evidence" value="ECO:0007669"/>
    <property type="project" value="UniProtKB-EC"/>
</dbReference>
<dbReference type="PROSITE" id="PS00111">
    <property type="entry name" value="PGLYCERATE_KINASE"/>
    <property type="match status" value="1"/>
</dbReference>
<proteinExistence type="inferred from homology"/>
<evidence type="ECO:0000256" key="6">
    <source>
        <dbReference type="ARBA" id="ARBA00022840"/>
    </source>
</evidence>
<evidence type="ECO:0000256" key="4">
    <source>
        <dbReference type="ARBA" id="ARBA00022741"/>
    </source>
</evidence>
<evidence type="ECO:0000256" key="5">
    <source>
        <dbReference type="ARBA" id="ARBA00022777"/>
    </source>
</evidence>
<dbReference type="EC" id="2.7.2.3" evidence="2 8"/>
<evidence type="ECO:0000313" key="9">
    <source>
        <dbReference type="EMBL" id="OHA25710.1"/>
    </source>
</evidence>
<comment type="similarity">
    <text evidence="8">Belongs to the phosphoglycerate kinase family.</text>
</comment>
<evidence type="ECO:0000313" key="10">
    <source>
        <dbReference type="Proteomes" id="UP000177943"/>
    </source>
</evidence>
<evidence type="ECO:0000256" key="3">
    <source>
        <dbReference type="ARBA" id="ARBA00022679"/>
    </source>
</evidence>
<dbReference type="Pfam" id="PF00162">
    <property type="entry name" value="PGK"/>
    <property type="match status" value="1"/>
</dbReference>
<evidence type="ECO:0000256" key="2">
    <source>
        <dbReference type="ARBA" id="ARBA00013061"/>
    </source>
</evidence>
<evidence type="ECO:0000256" key="8">
    <source>
        <dbReference type="RuleBase" id="RU000532"/>
    </source>
</evidence>
<evidence type="ECO:0000256" key="1">
    <source>
        <dbReference type="ARBA" id="ARBA00000642"/>
    </source>
</evidence>
<dbReference type="GO" id="GO:0006094">
    <property type="term" value="P:gluconeogenesis"/>
    <property type="evidence" value="ECO:0007669"/>
    <property type="project" value="TreeGrafter"/>
</dbReference>
<accession>A0A1G2MP84</accession>
<dbReference type="InterPro" id="IPR001576">
    <property type="entry name" value="Phosphoglycerate_kinase"/>
</dbReference>
<keyword evidence="3 8" id="KW-0808">Transferase</keyword>
<dbReference type="Proteomes" id="UP000177943">
    <property type="component" value="Unassembled WGS sequence"/>
</dbReference>
<dbReference type="PRINTS" id="PR00477">
    <property type="entry name" value="PHGLYCKINASE"/>
</dbReference>
<dbReference type="PIRSF" id="PIRSF000724">
    <property type="entry name" value="Pgk"/>
    <property type="match status" value="1"/>
</dbReference>
<feature type="binding site" evidence="7">
    <location>
        <position position="303"/>
    </location>
    <ligand>
        <name>ATP</name>
        <dbReference type="ChEBI" id="CHEBI:30616"/>
    </ligand>
</feature>
<feature type="binding site" evidence="7">
    <location>
        <begin position="328"/>
        <end position="331"/>
    </location>
    <ligand>
        <name>ATP</name>
        <dbReference type="ChEBI" id="CHEBI:30616"/>
    </ligand>
</feature>
<gene>
    <name evidence="9" type="ORF">A3D56_00870</name>
</gene>
<feature type="binding site" evidence="7">
    <location>
        <position position="191"/>
    </location>
    <ligand>
        <name>ATP</name>
        <dbReference type="ChEBI" id="CHEBI:30616"/>
    </ligand>
</feature>
<dbReference type="Gene3D" id="3.40.50.1260">
    <property type="entry name" value="Phosphoglycerate kinase, N-terminal domain"/>
    <property type="match status" value="2"/>
</dbReference>
<dbReference type="AlphaFoldDB" id="A0A1G2MP84"/>
<dbReference type="InterPro" id="IPR036043">
    <property type="entry name" value="Phosphoglycerate_kinase_sf"/>
</dbReference>
<dbReference type="SUPFAM" id="SSF53748">
    <property type="entry name" value="Phosphoglycerate kinase"/>
    <property type="match status" value="1"/>
</dbReference>